<reference evidence="38 39" key="1">
    <citation type="submission" date="2013-01" db="EMBL/GenBank/DDBJ databases">
        <title>Characterization of near full-length genome sequences for standard panels of HIV-1 isolates established at the External Quality Assurance Program Oversight Laboratory (EQAPOL).</title>
        <authorList>
            <person name="Hora B."/>
            <person name="Chen Y."/>
            <person name="Denny T.N."/>
            <person name="Busch M."/>
            <person name="Stramer S."/>
            <person name="Gao F."/>
        </authorList>
    </citation>
    <scope>NUCLEOTIDE SEQUENCE [LARGE SCALE GENOMIC DNA]</scope>
    <source>
        <strain evidence="38">DEMB10US003</strain>
    </source>
</reference>
<keyword evidence="11 33" id="KW-0945">Host-virus interaction</keyword>
<comment type="PTM">
    <text evidence="33">Highly glycosylated by host. The high number of glycan on the protein is reffered to as 'glycan shield' because it contributes to hide protein sequence from adaptive immune system.</text>
</comment>
<comment type="subcellular location">
    <subcellularLocation>
        <location evidence="3">Host cell membrane</location>
        <topology evidence="3">Peripheral membrane protein</topology>
    </subcellularLocation>
    <subcellularLocation>
        <location evidence="1">Host cell membrane</location>
        <topology evidence="1">Single-pass type I membrane protein</topology>
    </subcellularLocation>
    <subcellularLocation>
        <location evidence="2">Host endosome membrane</location>
        <topology evidence="2">Peripheral membrane protein</topology>
    </subcellularLocation>
    <subcellularLocation>
        <location evidence="5">Host endosome membrane</location>
        <topology evidence="5">Single-pass type I membrane protein</topology>
    </subcellularLocation>
    <subcellularLocation>
        <location evidence="6">Virion membrane</location>
        <topology evidence="6">Peripheral membrane protein</topology>
    </subcellularLocation>
    <subcellularLocation>
        <location evidence="4">Virion membrane</location>
        <topology evidence="4">Single-pass type I membrane protein</topology>
    </subcellularLocation>
</comment>
<dbReference type="Proteomes" id="UP000102560">
    <property type="component" value="Genome"/>
</dbReference>
<feature type="transmembrane region" description="Helical" evidence="34">
    <location>
        <begin position="509"/>
        <end position="534"/>
    </location>
</feature>
<evidence type="ECO:0000259" key="37">
    <source>
        <dbReference type="Pfam" id="PF00517"/>
    </source>
</evidence>
<keyword evidence="9 33" id="KW-1032">Host cell membrane</keyword>
<evidence type="ECO:0000256" key="19">
    <source>
        <dbReference type="ARBA" id="ARBA00022870"/>
    </source>
</evidence>
<feature type="lipid moiety-binding region" description="S-palmitoyl cysteine; by host" evidence="33">
    <location>
        <position position="761"/>
    </location>
</feature>
<dbReference type="GO" id="GO:0016020">
    <property type="term" value="C:membrane"/>
    <property type="evidence" value="ECO:0007669"/>
    <property type="project" value="UniProtKB-UniRule"/>
</dbReference>
<keyword evidence="21 33" id="KW-1164">Virus endocytosis by host</keyword>
<evidence type="ECO:0000256" key="18">
    <source>
        <dbReference type="ARBA" id="ARBA00022844"/>
    </source>
</evidence>
<comment type="subcellular location">
    <molecule>Transmembrane protein gp41</molecule>
    <subcellularLocation>
        <location evidence="33">Virion membrane</location>
        <topology evidence="33">Single-pass type I membrane protein</topology>
    </subcellularLocation>
    <subcellularLocation>
        <location evidence="33">Host cell membrane</location>
        <topology evidence="33">Single-pass type I membrane protein</topology>
    </subcellularLocation>
    <subcellularLocation>
        <location evidence="33">Host endosome membrane</location>
        <topology evidence="33">Single-pass type I membrane protein</topology>
    </subcellularLocation>
    <text evidence="33">It is probably concentrated at the site of budding and incorporated into the virions possibly by contacts between the cytoplasmic tail of Env and the N-terminus of Gag.</text>
</comment>
<evidence type="ECO:0000256" key="29">
    <source>
        <dbReference type="ARBA" id="ARBA00023280"/>
    </source>
</evidence>
<comment type="domain">
    <text evidence="33">The membrane proximal external region (MPER) present in gp41 is a tryptophan-rich region recognized by the antibodies 2F5, Z13, and 4E10. MPER seems to play a role in fusion.</text>
</comment>
<evidence type="ECO:0000313" key="39">
    <source>
        <dbReference type="Proteomes" id="UP000102560"/>
    </source>
</evidence>
<feature type="region of interest" description="V5" evidence="33">
    <location>
        <begin position="458"/>
        <end position="468"/>
    </location>
</feature>
<dbReference type="SUPFAM" id="SSF58069">
    <property type="entry name" value="Virus ectodomain"/>
    <property type="match status" value="1"/>
</dbReference>
<dbReference type="HAMAP" id="MF_04083">
    <property type="entry name" value="HIV_ENV"/>
    <property type="match status" value="1"/>
</dbReference>
<evidence type="ECO:0000256" key="13">
    <source>
        <dbReference type="ARBA" id="ARBA00022685"/>
    </source>
</evidence>
<evidence type="ECO:0000256" key="15">
    <source>
        <dbReference type="ARBA" id="ARBA00022703"/>
    </source>
</evidence>
<evidence type="ECO:0000256" key="12">
    <source>
        <dbReference type="ARBA" id="ARBA00022595"/>
    </source>
</evidence>
<dbReference type="InterPro" id="IPR000328">
    <property type="entry name" value="GP41-like"/>
</dbReference>
<dbReference type="EMBL" id="KC473826">
    <property type="protein sequence ID" value="AGF32793.1"/>
    <property type="molecule type" value="Genomic_RNA"/>
</dbReference>
<comment type="subunit">
    <text evidence="33">The mature envelope protein (Env) consists of a homotrimer of non-covalently associated gp120-gp41 heterodimers. The resulting complex protrudes from the virus surface as a spike. There seems to be as few as 10 spikes on the average virion. Surface protein gp120 interacts with host CD4, CCR5 and CXCR4. Gp120 also interacts with the C-type lectins CD209/DC-SIGN and CLEC4M/DC-SIGNR (collectively referred to as DC-SIGN(R)). Gp120 and gp41 interact with GalCer. Gp120 interacts with host ITGA4/ITGB7 complex; on CD4+ T-cells, this interaction results in rapid activation of integrin ITGAL/LFA-1, which facilitates efficient cell-to-cell spreading of HIV-1. Gp120 interacts with cell-associated heparan sulfate; this interaction increases virus infectivity on permissive cells and may be involved in infection of CD4- cells.</text>
</comment>
<evidence type="ECO:0000256" key="6">
    <source>
        <dbReference type="ARBA" id="ARBA00004650"/>
    </source>
</evidence>
<evidence type="ECO:0000256" key="17">
    <source>
        <dbReference type="ARBA" id="ARBA00022804"/>
    </source>
</evidence>
<keyword evidence="25 33" id="KW-0472">Membrane</keyword>
<keyword evidence="24 33" id="KW-0175">Coiled coil</keyword>
<dbReference type="Gene3D" id="1.10.287.210">
    <property type="match status" value="1"/>
</dbReference>
<comment type="function">
    <text evidence="33">Surface protein gp120: Attaches the virus to the host lymphoid cell by binding to the primary receptor CD4. This interaction induces a structural rearrangement creating a high affinity binding site for a chemokine coreceptor like CXCR4 and/or CCR5. Acts as a ligand for CD209/DC-SIGN and CLEC4M/DC-SIGNR, which are respectively found on dendritic cells (DCs), and on endothelial cells of liver sinusoids and lymph node sinuses. These interactions allow capture of viral particles at mucosal surfaces by these cells and subsequent transmission to permissive cells. HIV subverts the migration properties of dendritic cells to gain access to CD4+ T-cells in lymph nodes. Virus transmission to permissive T-cells occurs either in trans (without DCs infection, through viral capture and transmission), or in cis (following DCs productive infection, through the usual CD4-gp120 interaction), thereby inducing a robust infection. In trans infection, bound virions remain infectious over days and it is proposed that they are not degraded, but protected in non-lysosomal acidic organelles within the DCs close to the cell membrane thus contributing to the viral infectious potential during DCs' migration from the periphery to the lymphoid tissues. On arrival at lymphoid tissues, intact virions recycle back to DCs' cell surface allowing virus transmission to CD4+ T-cells.</text>
</comment>
<feature type="disulfide bond" evidence="33">
    <location>
        <begin position="212"/>
        <end position="241"/>
    </location>
</feature>
<accession>M1KBF7</accession>
<dbReference type="GO" id="GO:1903908">
    <property type="term" value="P:positive regulation of plasma membrane raft polarization"/>
    <property type="evidence" value="ECO:0007669"/>
    <property type="project" value="UniProtKB-UniRule"/>
</dbReference>
<evidence type="ECO:0000256" key="5">
    <source>
        <dbReference type="ARBA" id="ARBA00004578"/>
    </source>
</evidence>
<keyword evidence="8 33" id="KW-1170">Fusion of virus membrane with host endosomal membrane</keyword>
<keyword evidence="19 33" id="KW-1043">Host membrane</keyword>
<keyword evidence="29 33" id="KW-0899">Viral immunoevasion</keyword>
<dbReference type="FunFam" id="2.170.40.20:FF:000001">
    <property type="entry name" value="Envelope glycoprotein gp160"/>
    <property type="match status" value="1"/>
</dbReference>
<dbReference type="FunFam" id="1.10.287.210:FF:000001">
    <property type="entry name" value="Envelope glycoprotein gp160"/>
    <property type="match status" value="1"/>
</dbReference>
<comment type="PTM">
    <text evidence="33">Palmitoylation of the transmembrane protein and of Env polyprotein (prior to its proteolytic cleavage) is essential for their association with host cell membrane lipid rafts. Palmitoylation is therefore required for envelope trafficking to classical lipid rafts, but not for viral replication.</text>
</comment>
<feature type="region of interest" description="CD4-binding loop" evidence="33">
    <location>
        <begin position="357"/>
        <end position="367"/>
    </location>
</feature>
<dbReference type="Pfam" id="PF00516">
    <property type="entry name" value="GP120"/>
    <property type="match status" value="2"/>
</dbReference>
<organism evidence="38 39">
    <name type="scientific">Human immunodeficiency virus type 1</name>
    <name type="common">HIV-1</name>
    <dbReference type="NCBI Taxonomy" id="11676"/>
    <lineage>
        <taxon>Viruses</taxon>
        <taxon>Riboviria</taxon>
        <taxon>Pararnavirae</taxon>
        <taxon>Artverviricota</taxon>
        <taxon>Revtraviricetes</taxon>
        <taxon>Ortervirales</taxon>
        <taxon>Retroviridae</taxon>
        <taxon>Orthoretrovirinae</taxon>
        <taxon>Lentivirus</taxon>
        <taxon>Lentivirus humimdef1</taxon>
    </lineage>
</organism>
<evidence type="ECO:0000256" key="35">
    <source>
        <dbReference type="SAM" id="MobiDB-lite"/>
    </source>
</evidence>
<feature type="region of interest" description="MPER; binding to GalCer" evidence="33">
    <location>
        <begin position="659"/>
        <end position="680"/>
    </location>
</feature>
<keyword evidence="28 33" id="KW-0325">Glycoprotein</keyword>
<feature type="region of interest" description="Fusion peptide" evidence="33">
    <location>
        <begin position="509"/>
        <end position="529"/>
    </location>
</feature>
<sequence>MRVMEIKRSCQRLWRGGTLLLGLLMICSAEEKWVTVYYGVPVWKEANTTLFCASDAKAYKREVHNVWATHACVPTDPSPQEVELKNVTEEFNMWKNNMVEQMHEDIISLWDQSLKPCVKLTPLCITLNCTDVKNTTNTTTASSGDEMKNCSFNISTDVRDKMKKEYALFYSLDIVKLNGNDSNRYRLTSCNTSVITQACPKVSFEPIPIHYCAPAGFAIIKCNNKTFSGKGSCNNVSTVQCTHGIKPVVSTQLLLNGSLAEGDNIVIRSDNFSNNARTIIVQLTEPVNITCTRPNNNTRKSIHIAPGKAFYATGDIIGNIRQAHCNISKAEWNNTLQKIVKKLGEQYNTTNLSFKNSSGGDPEIVMHSFNCRGEFFYCNSTQLFSSNWTRDNTSSNWTRKDNDTEPNKTVITLPCRIKQIINMWQEVGKAMYAPPIKGLIQCSSNITGLLLTRDGGDNNSNTEIFRPGGGDMRDNWRSELYKYKVVKIEPLGVAPTKARRRVVQREKRALGMGALFLGFLGAAGSTMGAASLMLTVQARQLLSGIVQQQNNMLRAIEAQQHLLQLTVWGIKQLQARVLAVERYLKDQQLLGIWGCSGKLICTTNVRWNNSWSNKSYETIWDNMTWMQWEKEIDRYTNTIYTLLEESQNQQEKNEQELLEWDKWANLWNWFDITNWLWYIKIFIMIVGGLIGLRIIFAMLSIVNRVRQGYSPLSFQTHLPTPRGPDRPGGTEEEGGERDRGRSGILVDGFLALFWVDLRSLCLFSYHRLRDLLLIAARIVEPLGRRGWGILKYWWSLLQYWSQELKNSAVSLLNATAIAVAEGTDRIIEVVQRSCRAILNIPRRIRQGAERALL</sequence>
<evidence type="ECO:0000256" key="1">
    <source>
        <dbReference type="ARBA" id="ARBA00004402"/>
    </source>
</evidence>
<evidence type="ECO:0000256" key="3">
    <source>
        <dbReference type="ARBA" id="ARBA00004505"/>
    </source>
</evidence>
<evidence type="ECO:0000256" key="33">
    <source>
        <dbReference type="HAMAP-Rule" id="MF_04083"/>
    </source>
</evidence>
<evidence type="ECO:0000256" key="4">
    <source>
        <dbReference type="ARBA" id="ARBA00004563"/>
    </source>
</evidence>
<keyword evidence="15 33" id="KW-0053">Apoptosis</keyword>
<comment type="caution">
    <text evidence="33 34">Lacks conserved residue(s) required for the propagation of feature annotation.</text>
</comment>
<evidence type="ECO:0000256" key="31">
    <source>
        <dbReference type="ARBA" id="ARBA00023296"/>
    </source>
</evidence>
<evidence type="ECO:0000256" key="20">
    <source>
        <dbReference type="ARBA" id="ARBA00022879"/>
    </source>
</evidence>
<comment type="subunit">
    <text evidence="32">The mature envelope protein (Env) consists of a homotrimer of non-covalently associated gp120-gp41 heterodimers. The resulting complex protrudes from the virus surface as a spike. There seems to be as few as 10 spikes on the average virion. Interacts with host CD4, CCR5 and CXCR4. Gp120 also interacts with the C-type lectins CD209/DC-SIGN and CLEC4M/DC-SIGNR (collectively referred to as DC-SIGN(R)). Gp120 and gp41 interact with GalCer. Gp120 interacts with host ITGA4/ITGB7 complex; on CD4+ T-cells, this interaction results in rapid activation of integrin ITGAL/LFA-1, which facilitates efficient cell-to-cell spreading of HIV-1. Gp120 interacts with cell-associated heparan sulfate; this interaction increases virus infectivity on permissive cells and may be involved in infection of CD4- cells.</text>
</comment>
<evidence type="ECO:0000256" key="24">
    <source>
        <dbReference type="ARBA" id="ARBA00023054"/>
    </source>
</evidence>
<feature type="domain" description="Human immunodeficiency virus 1 envelope glycoprotein Gp120" evidence="36">
    <location>
        <begin position="32"/>
        <end position="141"/>
    </location>
</feature>
<organismHost>
    <name type="scientific">Homo sapiens</name>
    <name type="common">Human</name>
    <dbReference type="NCBI Taxonomy" id="9606"/>
</organismHost>
<evidence type="ECO:0000256" key="28">
    <source>
        <dbReference type="ARBA" id="ARBA00023180"/>
    </source>
</evidence>
<evidence type="ECO:0000256" key="34">
    <source>
        <dbReference type="RuleBase" id="RU363095"/>
    </source>
</evidence>
<dbReference type="Gene3D" id="2.170.40.20">
    <property type="entry name" value="Human immunodeficiency virus 1, Gp160, envelope glycoprotein"/>
    <property type="match status" value="2"/>
</dbReference>
<keyword evidence="16 33" id="KW-0732">Signal</keyword>
<evidence type="ECO:0000256" key="2">
    <source>
        <dbReference type="ARBA" id="ARBA00004433"/>
    </source>
</evidence>
<feature type="disulfide bond" evidence="33">
    <location>
        <begin position="52"/>
        <end position="72"/>
    </location>
</feature>
<evidence type="ECO:0000256" key="16">
    <source>
        <dbReference type="ARBA" id="ARBA00022729"/>
    </source>
</evidence>
<dbReference type="GO" id="GO:0055036">
    <property type="term" value="C:virion membrane"/>
    <property type="evidence" value="ECO:0007669"/>
    <property type="project" value="UniProtKB-SubCell"/>
</dbReference>
<evidence type="ECO:0000256" key="30">
    <source>
        <dbReference type="ARBA" id="ARBA00023288"/>
    </source>
</evidence>
<feature type="region of interest" description="Disordered" evidence="35">
    <location>
        <begin position="713"/>
        <end position="739"/>
    </location>
</feature>
<dbReference type="GO" id="GO:0052031">
    <property type="term" value="P:symbiont-mediated perturbation of host defense response"/>
    <property type="evidence" value="ECO:0007669"/>
    <property type="project" value="UniProtKB-UniRule"/>
</dbReference>
<gene>
    <name evidence="33 38" type="primary">env</name>
</gene>
<keyword evidence="14 33" id="KW-0812">Transmembrane</keyword>
<keyword evidence="31 33" id="KW-1160">Virus entry into host cell</keyword>
<dbReference type="GO" id="GO:0020002">
    <property type="term" value="C:host cell plasma membrane"/>
    <property type="evidence" value="ECO:0007669"/>
    <property type="project" value="UniProtKB-SubCell"/>
</dbReference>
<keyword evidence="27 33" id="KW-1015">Disulfide bond</keyword>
<feature type="coiled-coil region" evidence="33">
    <location>
        <begin position="630"/>
        <end position="664"/>
    </location>
</feature>
<evidence type="ECO:0000256" key="21">
    <source>
        <dbReference type="ARBA" id="ARBA00022890"/>
    </source>
</evidence>
<keyword evidence="18 33" id="KW-0946">Virion</keyword>
<keyword evidence="23 33" id="KW-1039">Host endosome</keyword>
<feature type="domain" description="Human immunodeficiency virus 1 envelope glycoprotein Gp120" evidence="36">
    <location>
        <begin position="144"/>
        <end position="508"/>
    </location>
</feature>
<comment type="miscellaneous">
    <text evidence="33">Inhibitors targeting HIV-1 viral envelope proteins are used as antiretroviral drugs. Attachment of virions to the cell surface via non-specific interactions and CD4 binding can be blocked by inhibitors that include cyanovirin-N, cyclotriazadisulfonamide analogs, PRO 2000, TNX 355 and PRO 542. In addition, BMS 806 can block CD4-induced conformational changes. Env interactions with the coreceptor molecules can be targeted by CCR5 antagonists including SCH-D, maraviroc (UK 427857) and aplaviroc (GW 873140), and the CXCR4 antagonist AMD 070. Fusion of viral and cellular membranes can be inhibited by peptides such as enfuvirtide and tifuvirtide (T 1249). Resistance to inhibitors associated with mutations in Env are observed. Most of the time, single mutations confer only a modest reduction in drug susceptibility. Combination of several mutations is usually required to develop a high-level drug resistance.</text>
</comment>
<comment type="subcellular location">
    <molecule>Surface protein gp120</molecule>
    <subcellularLocation>
        <location evidence="33">Virion membrane</location>
        <topology evidence="33">Peripheral membrane protein</topology>
    </subcellularLocation>
    <subcellularLocation>
        <location evidence="33">Host cell membrane</location>
        <topology evidence="33">Peripheral membrane protein</topology>
    </subcellularLocation>
    <subcellularLocation>
        <location evidence="33">Host endosome membrane</location>
        <topology evidence="33">Single-pass type I membrane protein</topology>
    </subcellularLocation>
    <text evidence="33">The surface protein is not anchored to the viral envelope, but associates with the extravirion surface through its binding to TM. It is probably concentrated at the site of budding and incorporated into the virions possibly by contacts between the cytoplasmic tail of Env and the N-terminus of Gag.</text>
</comment>
<dbReference type="CDD" id="cd09909">
    <property type="entry name" value="HIV-1-like_HR1-HR2"/>
    <property type="match status" value="1"/>
</dbReference>
<comment type="domain">
    <text evidence="33">The YXXL motif is involved in determining the exact site of viral release at the surface of infected mononuclear cells and promotes endocytosis. YXXL and di-leucine endocytosis motifs interact directly or indirectly with the clathrin adapter complexes, opperate independently, and their activities are not additive.</text>
</comment>
<dbReference type="GO" id="GO:0019064">
    <property type="term" value="P:fusion of virus membrane with host plasma membrane"/>
    <property type="evidence" value="ECO:0007669"/>
    <property type="project" value="UniProtKB-UniRule"/>
</dbReference>
<dbReference type="Pfam" id="PF00517">
    <property type="entry name" value="GP41"/>
    <property type="match status" value="1"/>
</dbReference>
<feature type="region of interest" description="Immunosuppression" evidence="33">
    <location>
        <begin position="571"/>
        <end position="589"/>
    </location>
</feature>
<dbReference type="InterPro" id="IPR036377">
    <property type="entry name" value="Gp120_core_sf"/>
</dbReference>
<evidence type="ECO:0000259" key="36">
    <source>
        <dbReference type="Pfam" id="PF00516"/>
    </source>
</evidence>
<proteinExistence type="inferred from homology"/>
<dbReference type="InterPro" id="IPR000777">
    <property type="entry name" value="HIV1_Gp120"/>
</dbReference>
<feature type="lipid moiety-binding region" description="S-palmitoyl cysteine; by host" evidence="33">
    <location>
        <position position="834"/>
    </location>
</feature>
<evidence type="ECO:0000256" key="32">
    <source>
        <dbReference type="ARBA" id="ARBA00062028"/>
    </source>
</evidence>
<dbReference type="FunFam" id="1.20.5.490:FF:000001">
    <property type="entry name" value="Envelope glycoprotein gp160"/>
    <property type="match status" value="1"/>
</dbReference>
<evidence type="ECO:0000256" key="9">
    <source>
        <dbReference type="ARBA" id="ARBA00022511"/>
    </source>
</evidence>
<comment type="domain">
    <text evidence="33">The CD4-binding region is targeted by the antibody b12.</text>
</comment>
<keyword evidence="22 33" id="KW-1133">Transmembrane helix</keyword>
<evidence type="ECO:0000256" key="26">
    <source>
        <dbReference type="ARBA" id="ARBA00023139"/>
    </source>
</evidence>
<protein>
    <recommendedName>
        <fullName evidence="33">Envelope glycoprotein gp160</fullName>
    </recommendedName>
    <alternativeName>
        <fullName evidence="33">Env polyprotein</fullName>
    </alternativeName>
    <component>
        <recommendedName>
            <fullName evidence="33">Surface protein gp120</fullName>
            <shortName evidence="33">SU</shortName>
        </recommendedName>
        <alternativeName>
            <fullName evidence="33">Glycoprotein 120</fullName>
            <shortName evidence="33">gp120</shortName>
        </alternativeName>
    </component>
    <component>
        <recommendedName>
            <fullName evidence="33">Transmembrane protein gp41</fullName>
            <shortName evidence="33">TM</shortName>
        </recommendedName>
        <alternativeName>
            <fullName evidence="33">Glycoprotein 41</fullName>
            <shortName evidence="33">gp41</shortName>
        </alternativeName>
    </component>
</protein>
<feature type="domain" description="Retroviral envelope protein GP41-like" evidence="37">
    <location>
        <begin position="527"/>
        <end position="716"/>
    </location>
</feature>
<evidence type="ECO:0000256" key="22">
    <source>
        <dbReference type="ARBA" id="ARBA00022989"/>
    </source>
</evidence>
<feature type="disulfide bond" evidence="33">
    <location>
        <begin position="222"/>
        <end position="233"/>
    </location>
</feature>
<keyword evidence="20 33" id="KW-0261">Viral envelope protein</keyword>
<dbReference type="Gene3D" id="1.20.5.490">
    <property type="entry name" value="Single helix bin"/>
    <property type="match status" value="1"/>
</dbReference>
<dbReference type="SUPFAM" id="SSF56502">
    <property type="entry name" value="gp120 core"/>
    <property type="match status" value="2"/>
</dbReference>
<feature type="short sequence motif" description="Di-leucine internalization motif" evidence="33">
    <location>
        <begin position="852"/>
        <end position="853"/>
    </location>
</feature>
<dbReference type="GO" id="GO:0075512">
    <property type="term" value="P:clathrin-dependent endocytosis of virus by host cell"/>
    <property type="evidence" value="ECO:0007669"/>
    <property type="project" value="UniProtKB-UniRule"/>
</dbReference>
<comment type="miscellaneous">
    <text evidence="33">HIV-1 lineages are divided in three main groups, M (for Major), O (for Outlier), and N (for New, or Non-M, Non-O). The vast majority of strains found worldwide belong to the group M. Group O seems to be endemic to and largely confined to Cameroon and neighboring countries in West Central Africa, where these viruses represent a small minority of HIV-1 strains. The group N is represented by a limited number of isolates from Cameroonian persons. The group M is further subdivided in 9 clades or subtypes (A to D, F to H, J and K).</text>
</comment>
<dbReference type="GO" id="GO:0019031">
    <property type="term" value="C:viral envelope"/>
    <property type="evidence" value="ECO:0007669"/>
    <property type="project" value="UniProtKB-KW"/>
</dbReference>
<evidence type="ECO:0000256" key="8">
    <source>
        <dbReference type="ARBA" id="ARBA00022510"/>
    </source>
</evidence>
<comment type="function">
    <text evidence="33">Envelope glycoprotein gp160: Oligomerizes in the host endoplasmic reticulum into predominantly trimers. In a second time, gp160 transits in the host Golgi, where glycosylation is completed. The precursor is then proteolytically cleaved in the trans-Golgi and thereby activated by cellular furin or furin-like proteases to produce gp120 and gp41.</text>
</comment>
<comment type="PTM">
    <text evidence="33">Specific enzymatic cleavages in vivo yield mature proteins. Envelope glycoproteins are synthesized as a inactive precursor that is heavily N-glycosylated and processed likely by host cell furin in the Golgi to yield the mature SU and TM proteins. The cleavage site between SU and TM requires the minimal sequence [KR]-X-[KR]-R. About 2 of the 9 disulfide bonds of gp41 are reduced by P4HB/PDI, following binding to CD4 receptor.</text>
</comment>
<evidence type="ECO:0000256" key="27">
    <source>
        <dbReference type="ARBA" id="ARBA00023157"/>
    </source>
</evidence>
<keyword evidence="13 33" id="KW-0165">Cleavage on pair of basic residues</keyword>
<keyword evidence="26 33" id="KW-0564">Palmitate</keyword>
<feature type="site" description="Cleavage; by host furin" evidence="33">
    <location>
        <begin position="508"/>
        <end position="509"/>
    </location>
</feature>
<evidence type="ECO:0000256" key="23">
    <source>
        <dbReference type="ARBA" id="ARBA00023046"/>
    </source>
</evidence>
<feature type="chain" id="PRO_5023358315" description="Transmembrane protein gp41" evidence="33">
    <location>
        <begin position="509"/>
        <end position="853"/>
    </location>
</feature>
<keyword evidence="12 33" id="KW-1162">Viral penetration into host cytoplasm</keyword>
<feature type="short sequence motif" description="YXXL motif; contains endocytosis signal" evidence="33">
    <location>
        <begin position="709"/>
        <end position="712"/>
    </location>
</feature>
<comment type="domain">
    <text evidence="33 34">The 17 amino acids long immunosuppressive region is present in many retroviral envelope proteins. Synthetic peptides derived from this relatively conserved sequence inhibit immune function in vitro and in vivo.</text>
</comment>
<evidence type="ECO:0000313" key="38">
    <source>
        <dbReference type="EMBL" id="AGF32793.1"/>
    </source>
</evidence>
<keyword evidence="10 33" id="KW-1165">Clathrin-mediated endocytosis of virus by host</keyword>
<evidence type="ECO:0000256" key="25">
    <source>
        <dbReference type="ARBA" id="ARBA00023136"/>
    </source>
</evidence>
<dbReference type="FunFam" id="2.170.40.20:FF:000003">
    <property type="entry name" value="Envelope glycoprotein gp160"/>
    <property type="match status" value="1"/>
</dbReference>
<keyword evidence="7 33" id="KW-1168">Fusion of virus membrane with host membrane</keyword>
<evidence type="ECO:0000256" key="14">
    <source>
        <dbReference type="ARBA" id="ARBA00022692"/>
    </source>
</evidence>
<dbReference type="GO" id="GO:0044175">
    <property type="term" value="C:host cell endosome membrane"/>
    <property type="evidence" value="ECO:0007669"/>
    <property type="project" value="UniProtKB-SubCell"/>
</dbReference>
<dbReference type="GO" id="GO:0019082">
    <property type="term" value="P:viral protein processing"/>
    <property type="evidence" value="ECO:0007669"/>
    <property type="project" value="UniProtKB-UniRule"/>
</dbReference>
<dbReference type="GO" id="GO:0039654">
    <property type="term" value="P:fusion of virus membrane with host endosome membrane"/>
    <property type="evidence" value="ECO:0007669"/>
    <property type="project" value="UniProtKB-UniRule"/>
</dbReference>
<comment type="similarity">
    <text evidence="33">Belongs to the HIV-1 env protein family.</text>
</comment>
<name>M1KBF7_HV1</name>
<feature type="chain" id="PRO_5023358314" description="Envelope glycoprotein gp160" evidence="33">
    <location>
        <begin position="31"/>
        <end position="853"/>
    </location>
</feature>
<evidence type="ECO:0000256" key="10">
    <source>
        <dbReference type="ARBA" id="ARBA00022570"/>
    </source>
</evidence>
<dbReference type="GO" id="GO:0019062">
    <property type="term" value="P:virion attachment to host cell"/>
    <property type="evidence" value="ECO:0007669"/>
    <property type="project" value="UniProtKB-UniRule"/>
</dbReference>
<evidence type="ECO:0000256" key="11">
    <source>
        <dbReference type="ARBA" id="ARBA00022581"/>
    </source>
</evidence>
<evidence type="ECO:0000256" key="7">
    <source>
        <dbReference type="ARBA" id="ARBA00022506"/>
    </source>
</evidence>
<keyword evidence="17 33" id="KW-1161">Viral attachment to host cell</keyword>
<feature type="topological domain" description="Cytoplasmic" evidence="33">
    <location>
        <begin position="703"/>
        <end position="853"/>
    </location>
</feature>
<dbReference type="GO" id="GO:1903911">
    <property type="term" value="P:positive regulation of receptor clustering"/>
    <property type="evidence" value="ECO:0007669"/>
    <property type="project" value="UniProtKB-UniRule"/>
</dbReference>
<dbReference type="InterPro" id="IPR037527">
    <property type="entry name" value="Gp160"/>
</dbReference>
<dbReference type="GO" id="GO:0005198">
    <property type="term" value="F:structural molecule activity"/>
    <property type="evidence" value="ECO:0007669"/>
    <property type="project" value="UniProtKB-UniRule"/>
</dbReference>
<keyword evidence="30 33" id="KW-0449">Lipoprotein</keyword>
<comment type="domain">
    <text evidence="33">Some of the most genetically diverse regions of the viral genome are present in Env. They are called variable regions 1 through 5 (V1 through V5). Coreceptor usage of gp120 is determined mainly by the primary structure of the third variable region (V3) in the outer domain of gp120. The sequence of V3 determines which coreceptor, CCR5 and/or CXCR4 (corresponding to R5/macrophage, X4/T cell and R5X4/T cell and macrophage tropism), is used to trigger the fusion potential of the Env complex, and hence which cells the virus can infect. Binding to CCR5 involves a region adjacent in addition to V3.</text>
</comment>
<feature type="transmembrane region" description="Helical" evidence="34">
    <location>
        <begin position="675"/>
        <end position="702"/>
    </location>
</feature>
<comment type="function">
    <text evidence="33">Transmembrane protein gp41: Acts as a class I viral fusion protein. Under the current model, the protein has at least 3 conformational states: pre-fusion native state, pre-hairpin intermediate state, and post-fusion hairpin state. During fusion of viral and target intracellular membranes, the coiled coil regions (heptad repeats) assume a trimer-of-hairpins structure, positioning the fusion peptide in close proximity to the C-terminal region of the ectodomain. The formation of this structure appears to drive apposition and subsequent fusion of viral and target cell membranes. Complete fusion occurs in host cell endosomes and is dynamin-dependent, however some lipid transfer might occur at the plasma membrane. The virus undergoes clathrin-dependent internalization long before endosomal fusion, thus minimizing the surface exposure of conserved viral epitopes during fusion and reducing the efficacy of inhibitors targeting these epitopes. Membranes fusion leads to delivery of the nucleocapsid into the cytoplasm.</text>
</comment>
<feature type="disulfide bond" evidence="33">
    <location>
        <begin position="595"/>
        <end position="601"/>
    </location>
</feature>